<comment type="subcellular location">
    <subcellularLocation>
        <location evidence="1 7">Endoplasmic reticulum membrane</location>
        <topology evidence="1 7">Multi-pass membrane protein</topology>
    </subcellularLocation>
</comment>
<dbReference type="AlphaFoldDB" id="A0A553ND55"/>
<accession>A0A553ND55</accession>
<proteinExistence type="inferred from homology"/>
<evidence type="ECO:0000256" key="7">
    <source>
        <dbReference type="RuleBase" id="RU365085"/>
    </source>
</evidence>
<dbReference type="GO" id="GO:0033185">
    <property type="term" value="C:dolichol-phosphate-mannose synthase complex"/>
    <property type="evidence" value="ECO:0007669"/>
    <property type="project" value="TreeGrafter"/>
</dbReference>
<sequence length="93" mass="10500">MTKLTEWLTVLTVLISIWWALYMEMILPQWGRNHPMTVLSLPVVGVALFGLYSVGVIAYRVATFNDCEEAAQELQSQIVEAQADLKKKGFKAK</sequence>
<dbReference type="UniPathway" id="UPA00378"/>
<dbReference type="OrthoDB" id="2014333at2759"/>
<keyword evidence="4 7" id="KW-0256">Endoplasmic reticulum</keyword>
<dbReference type="PANTHER" id="PTHR16433">
    <property type="entry name" value="DOLICHOL-PHOSPHATE MANNOSYLTRANSFERASE SUBUNIT 3"/>
    <property type="match status" value="1"/>
</dbReference>
<evidence type="ECO:0000256" key="4">
    <source>
        <dbReference type="ARBA" id="ARBA00022824"/>
    </source>
</evidence>
<evidence type="ECO:0000256" key="2">
    <source>
        <dbReference type="ARBA" id="ARBA00010430"/>
    </source>
</evidence>
<dbReference type="PANTHER" id="PTHR16433:SF0">
    <property type="entry name" value="DOLICHOL-PHOSPHATE MANNOSYLTRANSFERASE SUBUNIT 3"/>
    <property type="match status" value="1"/>
</dbReference>
<feature type="transmembrane region" description="Helical" evidence="7">
    <location>
        <begin position="7"/>
        <end position="27"/>
    </location>
</feature>
<feature type="transmembrane region" description="Helical" evidence="7">
    <location>
        <begin position="39"/>
        <end position="59"/>
    </location>
</feature>
<comment type="subunit">
    <text evidence="7">Component of the dolichol-phosphate mannose (DPM) synthase complex.</text>
</comment>
<dbReference type="Proteomes" id="UP000318571">
    <property type="component" value="Chromosome 10"/>
</dbReference>
<comment type="caution">
    <text evidence="8">The sequence shown here is derived from an EMBL/GenBank/DDBJ whole genome shotgun (WGS) entry which is preliminary data.</text>
</comment>
<name>A0A553ND55_TIGCA</name>
<protein>
    <recommendedName>
        <fullName evidence="7">Dolichol-phosphate mannosyltransferase subunit 3</fullName>
    </recommendedName>
</protein>
<comment type="function">
    <text evidence="7">Stabilizer subunit of the dolichol-phosphate mannose (DPM) synthase complex; tethers catalytic subunit to the ER.</text>
</comment>
<evidence type="ECO:0000256" key="3">
    <source>
        <dbReference type="ARBA" id="ARBA00022692"/>
    </source>
</evidence>
<dbReference type="OMA" id="MTKLFEW"/>
<keyword evidence="6 7" id="KW-0472">Membrane</keyword>
<dbReference type="STRING" id="6832.A0A553ND55"/>
<evidence type="ECO:0000313" key="9">
    <source>
        <dbReference type="Proteomes" id="UP000318571"/>
    </source>
</evidence>
<keyword evidence="9" id="KW-1185">Reference proteome</keyword>
<keyword evidence="3 7" id="KW-0812">Transmembrane</keyword>
<evidence type="ECO:0000256" key="5">
    <source>
        <dbReference type="ARBA" id="ARBA00022989"/>
    </source>
</evidence>
<dbReference type="GO" id="GO:0005789">
    <property type="term" value="C:endoplasmic reticulum membrane"/>
    <property type="evidence" value="ECO:0007669"/>
    <property type="project" value="UniProtKB-SubCell"/>
</dbReference>
<dbReference type="EMBL" id="VCGU01000458">
    <property type="protein sequence ID" value="TRY63381.1"/>
    <property type="molecule type" value="Genomic_DNA"/>
</dbReference>
<gene>
    <name evidence="8" type="ORF">TCAL_11718</name>
</gene>
<keyword evidence="5 7" id="KW-1133">Transmembrane helix</keyword>
<comment type="similarity">
    <text evidence="2 7">Belongs to the DPM3 family.</text>
</comment>
<reference evidence="8 9" key="1">
    <citation type="journal article" date="2018" name="Nat. Ecol. Evol.">
        <title>Genomic signatures of mitonuclear coevolution across populations of Tigriopus californicus.</title>
        <authorList>
            <person name="Barreto F.S."/>
            <person name="Watson E.T."/>
            <person name="Lima T.G."/>
            <person name="Willett C.S."/>
            <person name="Edmands S."/>
            <person name="Li W."/>
            <person name="Burton R.S."/>
        </authorList>
    </citation>
    <scope>NUCLEOTIDE SEQUENCE [LARGE SCALE GENOMIC DNA]</scope>
    <source>
        <strain evidence="8 9">San Diego</strain>
    </source>
</reference>
<dbReference type="GO" id="GO:0006506">
    <property type="term" value="P:GPI anchor biosynthetic process"/>
    <property type="evidence" value="ECO:0007669"/>
    <property type="project" value="TreeGrafter"/>
</dbReference>
<comment type="pathway">
    <text evidence="7">Protein modification; protein glycosylation.</text>
</comment>
<evidence type="ECO:0000256" key="1">
    <source>
        <dbReference type="ARBA" id="ARBA00004477"/>
    </source>
</evidence>
<dbReference type="InterPro" id="IPR013174">
    <property type="entry name" value="DPM3"/>
</dbReference>
<dbReference type="Pfam" id="PF08285">
    <property type="entry name" value="DPM3"/>
    <property type="match status" value="1"/>
</dbReference>
<evidence type="ECO:0000256" key="6">
    <source>
        <dbReference type="ARBA" id="ARBA00023136"/>
    </source>
</evidence>
<organism evidence="8 9">
    <name type="scientific">Tigriopus californicus</name>
    <name type="common">Marine copepod</name>
    <dbReference type="NCBI Taxonomy" id="6832"/>
    <lineage>
        <taxon>Eukaryota</taxon>
        <taxon>Metazoa</taxon>
        <taxon>Ecdysozoa</taxon>
        <taxon>Arthropoda</taxon>
        <taxon>Crustacea</taxon>
        <taxon>Multicrustacea</taxon>
        <taxon>Hexanauplia</taxon>
        <taxon>Copepoda</taxon>
        <taxon>Harpacticoida</taxon>
        <taxon>Harpacticidae</taxon>
        <taxon>Tigriopus</taxon>
    </lineage>
</organism>
<evidence type="ECO:0000313" key="8">
    <source>
        <dbReference type="EMBL" id="TRY63381.1"/>
    </source>
</evidence>